<gene>
    <name evidence="1" type="ORF">MSG28_012435</name>
</gene>
<evidence type="ECO:0000313" key="2">
    <source>
        <dbReference type="Proteomes" id="UP001064048"/>
    </source>
</evidence>
<keyword evidence="2" id="KW-1185">Reference proteome</keyword>
<name>A0ACC0KCZ3_CHOFU</name>
<accession>A0ACC0KCZ3</accession>
<proteinExistence type="predicted"/>
<protein>
    <submittedName>
        <fullName evidence="1">Uncharacterized protein</fullName>
    </submittedName>
</protein>
<comment type="caution">
    <text evidence="1">The sequence shown here is derived from an EMBL/GenBank/DDBJ whole genome shotgun (WGS) entry which is preliminary data.</text>
</comment>
<dbReference type="EMBL" id="CM046121">
    <property type="protein sequence ID" value="KAI8434396.1"/>
    <property type="molecule type" value="Genomic_DNA"/>
</dbReference>
<reference evidence="1 2" key="1">
    <citation type="journal article" date="2022" name="Genome Biol. Evol.">
        <title>The Spruce Budworm Genome: Reconstructing the Evolutionary History of Antifreeze Proteins.</title>
        <authorList>
            <person name="Beliveau C."/>
            <person name="Gagne P."/>
            <person name="Picq S."/>
            <person name="Vernygora O."/>
            <person name="Keeling C.I."/>
            <person name="Pinkney K."/>
            <person name="Doucet D."/>
            <person name="Wen F."/>
            <person name="Johnston J.S."/>
            <person name="Maaroufi H."/>
            <person name="Boyle B."/>
            <person name="Laroche J."/>
            <person name="Dewar K."/>
            <person name="Juretic N."/>
            <person name="Blackburn G."/>
            <person name="Nisole A."/>
            <person name="Brunet B."/>
            <person name="Brandao M."/>
            <person name="Lumley L."/>
            <person name="Duan J."/>
            <person name="Quan G."/>
            <person name="Lucarotti C.J."/>
            <person name="Roe A.D."/>
            <person name="Sperling F.A.H."/>
            <person name="Levesque R.C."/>
            <person name="Cusson M."/>
        </authorList>
    </citation>
    <scope>NUCLEOTIDE SEQUENCE [LARGE SCALE GENOMIC DNA]</scope>
    <source>
        <strain evidence="1">Glfc:IPQL:Cfum</strain>
    </source>
</reference>
<evidence type="ECO:0000313" key="1">
    <source>
        <dbReference type="EMBL" id="KAI8434396.1"/>
    </source>
</evidence>
<dbReference type="Proteomes" id="UP001064048">
    <property type="component" value="Chromosome 21"/>
</dbReference>
<organism evidence="1 2">
    <name type="scientific">Choristoneura fumiferana</name>
    <name type="common">Spruce budworm moth</name>
    <name type="synonym">Archips fumiferana</name>
    <dbReference type="NCBI Taxonomy" id="7141"/>
    <lineage>
        <taxon>Eukaryota</taxon>
        <taxon>Metazoa</taxon>
        <taxon>Ecdysozoa</taxon>
        <taxon>Arthropoda</taxon>
        <taxon>Hexapoda</taxon>
        <taxon>Insecta</taxon>
        <taxon>Pterygota</taxon>
        <taxon>Neoptera</taxon>
        <taxon>Endopterygota</taxon>
        <taxon>Lepidoptera</taxon>
        <taxon>Glossata</taxon>
        <taxon>Ditrysia</taxon>
        <taxon>Tortricoidea</taxon>
        <taxon>Tortricidae</taxon>
        <taxon>Tortricinae</taxon>
        <taxon>Choristoneura</taxon>
    </lineage>
</organism>
<sequence length="160" mass="19167">MNKIMSEARLVSNFRYPIYQRGNPQLRVFLPNFWMKIVKPHLKQLPNIVHFQCSIEMTKHDIKNYLEKIYNVPVTDVRTKINMGKFRRDVGKGYIVKDEDIKYAYVTLPKNMKFEYPKLFSEKNTAEEDDMKSLDEAKKTFKSYLERNKDRSDVPSWFSI</sequence>